<dbReference type="Pfam" id="PF12698">
    <property type="entry name" value="ABC2_membrane_3"/>
    <property type="match status" value="1"/>
</dbReference>
<dbReference type="PANTHER" id="PTHR30294">
    <property type="entry name" value="MEMBRANE COMPONENT OF ABC TRANSPORTER YHHJ-RELATED"/>
    <property type="match status" value="1"/>
</dbReference>
<dbReference type="InterPro" id="IPR013525">
    <property type="entry name" value="ABC2_TM"/>
</dbReference>
<dbReference type="InterPro" id="IPR047817">
    <property type="entry name" value="ABC2_TM_bact-type"/>
</dbReference>
<dbReference type="GO" id="GO:0140359">
    <property type="term" value="F:ABC-type transporter activity"/>
    <property type="evidence" value="ECO:0007669"/>
    <property type="project" value="InterPro"/>
</dbReference>
<evidence type="ECO:0000256" key="6">
    <source>
        <dbReference type="ARBA" id="ARBA00022989"/>
    </source>
</evidence>
<dbReference type="RefSeq" id="WP_091184653.1">
    <property type="nucleotide sequence ID" value="NZ_FOMT01000002.1"/>
</dbReference>
<dbReference type="EMBL" id="FOMT01000002">
    <property type="protein sequence ID" value="SFE07787.1"/>
    <property type="molecule type" value="Genomic_DNA"/>
</dbReference>
<keyword evidence="4" id="KW-1003">Cell membrane</keyword>
<name>A0A1I1XK96_9BACL</name>
<feature type="transmembrane region" description="Helical" evidence="8">
    <location>
        <begin position="188"/>
        <end position="207"/>
    </location>
</feature>
<dbReference type="PANTHER" id="PTHR30294:SF45">
    <property type="entry name" value="LINEARMYCIN RESISTANCE PERMEASE PROTEIN LNRN"/>
    <property type="match status" value="1"/>
</dbReference>
<accession>A0A1I1XK96</accession>
<evidence type="ECO:0000259" key="9">
    <source>
        <dbReference type="PROSITE" id="PS51012"/>
    </source>
</evidence>
<organism evidence="10 11">
    <name type="scientific">Paenibacillus catalpae</name>
    <dbReference type="NCBI Taxonomy" id="1045775"/>
    <lineage>
        <taxon>Bacteria</taxon>
        <taxon>Bacillati</taxon>
        <taxon>Bacillota</taxon>
        <taxon>Bacilli</taxon>
        <taxon>Bacillales</taxon>
        <taxon>Paenibacillaceae</taxon>
        <taxon>Paenibacillus</taxon>
    </lineage>
</organism>
<sequence>MTNILWIARRLLHSTFRKRSSWIVYFGLPIAAVLLSMLIYGSSSGGSLHVGILNQDGEKTLTQDAIHFVEGLNNVKITMTDEASINKDIASGKLDSGLIFEEGFADSVQDGHPAHLRLVSAKGAEVTSYVKALLDGYLVNVAAIGQVTKNDADAFDAIFADYKNSSFKFDSESLKDTARFKDMTYQSIGFLLMFLLSSAVNMCGLILKEREDRTFLRLLSSPLSARGFVLANVLVTFIIQVLQIVITLLILKYAFGIDSGVPFGDLLGALLLFSLVAISLALLLTAFSKNSRGASALQTLIITPTCLLAGCFFPAEIMPDTVQKISSFLPQHWLLDTITKLQDGQAIGSLGLNLAILVAFAAVFTLVAIYRFSRNNDVRQFI</sequence>
<keyword evidence="5 8" id="KW-0812">Transmembrane</keyword>
<comment type="similarity">
    <text evidence="2">Belongs to the ABC-2 integral membrane protein family.</text>
</comment>
<keyword evidence="7 8" id="KW-0472">Membrane</keyword>
<keyword evidence="11" id="KW-1185">Reference proteome</keyword>
<feature type="transmembrane region" description="Helical" evidence="8">
    <location>
        <begin position="350"/>
        <end position="370"/>
    </location>
</feature>
<evidence type="ECO:0000256" key="4">
    <source>
        <dbReference type="ARBA" id="ARBA00022475"/>
    </source>
</evidence>
<dbReference type="STRING" id="1045775.SAMN05216378_2241"/>
<evidence type="ECO:0000256" key="5">
    <source>
        <dbReference type="ARBA" id="ARBA00022692"/>
    </source>
</evidence>
<dbReference type="AlphaFoldDB" id="A0A1I1XK96"/>
<dbReference type="OrthoDB" id="266913at2"/>
<evidence type="ECO:0000313" key="10">
    <source>
        <dbReference type="EMBL" id="SFE07787.1"/>
    </source>
</evidence>
<dbReference type="Gene3D" id="3.40.1710.10">
    <property type="entry name" value="abc type-2 transporter like domain"/>
    <property type="match status" value="1"/>
</dbReference>
<keyword evidence="6 8" id="KW-1133">Transmembrane helix</keyword>
<reference evidence="11" key="1">
    <citation type="submission" date="2016-10" db="EMBL/GenBank/DDBJ databases">
        <authorList>
            <person name="Varghese N."/>
            <person name="Submissions S."/>
        </authorList>
    </citation>
    <scope>NUCLEOTIDE SEQUENCE [LARGE SCALE GENOMIC DNA]</scope>
    <source>
        <strain evidence="11">CGMCC 1.10784</strain>
    </source>
</reference>
<feature type="transmembrane region" description="Helical" evidence="8">
    <location>
        <begin position="228"/>
        <end position="254"/>
    </location>
</feature>
<dbReference type="Proteomes" id="UP000198855">
    <property type="component" value="Unassembled WGS sequence"/>
</dbReference>
<gene>
    <name evidence="10" type="ORF">SAMN05216378_2241</name>
</gene>
<evidence type="ECO:0000256" key="7">
    <source>
        <dbReference type="ARBA" id="ARBA00023136"/>
    </source>
</evidence>
<feature type="transmembrane region" description="Helical" evidence="8">
    <location>
        <begin position="21"/>
        <end position="40"/>
    </location>
</feature>
<evidence type="ECO:0000256" key="2">
    <source>
        <dbReference type="ARBA" id="ARBA00007783"/>
    </source>
</evidence>
<evidence type="ECO:0000313" key="11">
    <source>
        <dbReference type="Proteomes" id="UP000198855"/>
    </source>
</evidence>
<evidence type="ECO:0000256" key="8">
    <source>
        <dbReference type="SAM" id="Phobius"/>
    </source>
</evidence>
<keyword evidence="3" id="KW-0813">Transport</keyword>
<feature type="domain" description="ABC transmembrane type-2" evidence="9">
    <location>
        <begin position="151"/>
        <end position="375"/>
    </location>
</feature>
<comment type="subcellular location">
    <subcellularLocation>
        <location evidence="1">Cell membrane</location>
        <topology evidence="1">Multi-pass membrane protein</topology>
    </subcellularLocation>
</comment>
<evidence type="ECO:0000256" key="1">
    <source>
        <dbReference type="ARBA" id="ARBA00004651"/>
    </source>
</evidence>
<dbReference type="InterPro" id="IPR051449">
    <property type="entry name" value="ABC-2_transporter_component"/>
</dbReference>
<feature type="transmembrane region" description="Helical" evidence="8">
    <location>
        <begin position="294"/>
        <end position="315"/>
    </location>
</feature>
<feature type="transmembrane region" description="Helical" evidence="8">
    <location>
        <begin position="266"/>
        <end position="287"/>
    </location>
</feature>
<dbReference type="GO" id="GO:0005886">
    <property type="term" value="C:plasma membrane"/>
    <property type="evidence" value="ECO:0007669"/>
    <property type="project" value="UniProtKB-SubCell"/>
</dbReference>
<protein>
    <submittedName>
        <fullName evidence="10">ABC-2 type transport system permease protein</fullName>
    </submittedName>
</protein>
<dbReference type="PROSITE" id="PS51012">
    <property type="entry name" value="ABC_TM2"/>
    <property type="match status" value="1"/>
</dbReference>
<proteinExistence type="inferred from homology"/>
<evidence type="ECO:0000256" key="3">
    <source>
        <dbReference type="ARBA" id="ARBA00022448"/>
    </source>
</evidence>